<dbReference type="EMBL" id="JADQDF010000001">
    <property type="protein sequence ID" value="MBW0126269.1"/>
    <property type="molecule type" value="Genomic_DNA"/>
</dbReference>
<organism evidence="1 2">
    <name type="scientific">Pseudonocardia oceani</name>
    <dbReference type="NCBI Taxonomy" id="2792013"/>
    <lineage>
        <taxon>Bacteria</taxon>
        <taxon>Bacillati</taxon>
        <taxon>Actinomycetota</taxon>
        <taxon>Actinomycetes</taxon>
        <taxon>Pseudonocardiales</taxon>
        <taxon>Pseudonocardiaceae</taxon>
        <taxon>Pseudonocardia</taxon>
    </lineage>
</organism>
<dbReference type="RefSeq" id="WP_218593260.1">
    <property type="nucleotide sequence ID" value="NZ_JADQDE010000057.1"/>
</dbReference>
<gene>
    <name evidence="1" type="ORF">I4I82_00980</name>
</gene>
<protein>
    <submittedName>
        <fullName evidence="1">Uncharacterized protein</fullName>
    </submittedName>
</protein>
<reference evidence="1 2" key="1">
    <citation type="submission" date="2020-11" db="EMBL/GenBank/DDBJ databases">
        <title>Pseudonocardia abyssalis sp. nov. and Pseudonocardia oceani sp. nov., description and phylogenomic analysis of two novel actinomycetes isolated from the deep Southern Ocean.</title>
        <authorList>
            <person name="Parra J."/>
        </authorList>
    </citation>
    <scope>NUCLEOTIDE SEQUENCE [LARGE SCALE GENOMIC DNA]</scope>
    <source>
        <strain evidence="2">KRD185</strain>
    </source>
</reference>
<dbReference type="Proteomes" id="UP000694300">
    <property type="component" value="Unassembled WGS sequence"/>
</dbReference>
<comment type="caution">
    <text evidence="1">The sequence shown here is derived from an EMBL/GenBank/DDBJ whole genome shotgun (WGS) entry which is preliminary data.</text>
</comment>
<sequence>MTEFVRGLTPPPGGVQRTVERLTSTWAVLGWPAALGAALLLERPGWAMVHFVVVVAALSLRVSVETHLPESAVHHPPFRLQPHDGLR</sequence>
<evidence type="ECO:0000313" key="2">
    <source>
        <dbReference type="Proteomes" id="UP000694300"/>
    </source>
</evidence>
<name>A0ABS6U2Y0_9PSEU</name>
<proteinExistence type="predicted"/>
<evidence type="ECO:0000313" key="1">
    <source>
        <dbReference type="EMBL" id="MBW0126269.1"/>
    </source>
</evidence>
<accession>A0ABS6U2Y0</accession>
<keyword evidence="2" id="KW-1185">Reference proteome</keyword>